<comment type="caution">
    <text evidence="5">The sequence shown here is derived from an EMBL/GenBank/DDBJ whole genome shotgun (WGS) entry which is preliminary data.</text>
</comment>
<dbReference type="InterPro" id="IPR003439">
    <property type="entry name" value="ABC_transporter-like_ATP-bd"/>
</dbReference>
<dbReference type="GO" id="GO:0005524">
    <property type="term" value="F:ATP binding"/>
    <property type="evidence" value="ECO:0007669"/>
    <property type="project" value="UniProtKB-KW"/>
</dbReference>
<dbReference type="PANTHER" id="PTHR24220">
    <property type="entry name" value="IMPORT ATP-BINDING PROTEIN"/>
    <property type="match status" value="1"/>
</dbReference>
<dbReference type="PROSITE" id="PS00211">
    <property type="entry name" value="ABC_TRANSPORTER_1"/>
    <property type="match status" value="1"/>
</dbReference>
<dbReference type="InterPro" id="IPR027417">
    <property type="entry name" value="P-loop_NTPase"/>
</dbReference>
<keyword evidence="2" id="KW-0547">Nucleotide-binding</keyword>
<dbReference type="SUPFAM" id="SSF52540">
    <property type="entry name" value="P-loop containing nucleoside triphosphate hydrolases"/>
    <property type="match status" value="1"/>
</dbReference>
<name>A0A2N2F3V0_9BACT</name>
<dbReference type="AlphaFoldDB" id="A0A2N2F3V0"/>
<dbReference type="GO" id="GO:0022857">
    <property type="term" value="F:transmembrane transporter activity"/>
    <property type="evidence" value="ECO:0007669"/>
    <property type="project" value="TreeGrafter"/>
</dbReference>
<dbReference type="FunFam" id="3.40.50.300:FF:000032">
    <property type="entry name" value="Export ABC transporter ATP-binding protein"/>
    <property type="match status" value="1"/>
</dbReference>
<dbReference type="Pfam" id="PF00005">
    <property type="entry name" value="ABC_tran"/>
    <property type="match status" value="1"/>
</dbReference>
<protein>
    <submittedName>
        <fullName evidence="5">Macrolide ABC transporter ATP-binding protein</fullName>
    </submittedName>
</protein>
<evidence type="ECO:0000256" key="1">
    <source>
        <dbReference type="ARBA" id="ARBA00022448"/>
    </source>
</evidence>
<dbReference type="Gene3D" id="3.40.50.300">
    <property type="entry name" value="P-loop containing nucleotide triphosphate hydrolases"/>
    <property type="match status" value="1"/>
</dbReference>
<accession>A0A2N2F3V0</accession>
<evidence type="ECO:0000313" key="6">
    <source>
        <dbReference type="Proteomes" id="UP000233417"/>
    </source>
</evidence>
<dbReference type="InterPro" id="IPR017871">
    <property type="entry name" value="ABC_transporter-like_CS"/>
</dbReference>
<dbReference type="InterPro" id="IPR015854">
    <property type="entry name" value="ABC_transpr_LolD-like"/>
</dbReference>
<dbReference type="InterPro" id="IPR017911">
    <property type="entry name" value="MacB-like_ATP-bd"/>
</dbReference>
<evidence type="ECO:0000256" key="2">
    <source>
        <dbReference type="ARBA" id="ARBA00022741"/>
    </source>
</evidence>
<feature type="domain" description="ABC transporter" evidence="4">
    <location>
        <begin position="3"/>
        <end position="219"/>
    </location>
</feature>
<proteinExistence type="predicted"/>
<dbReference type="SMART" id="SM00382">
    <property type="entry name" value="AAA"/>
    <property type="match status" value="1"/>
</dbReference>
<dbReference type="PANTHER" id="PTHR24220:SF86">
    <property type="entry name" value="ABC TRANSPORTER ABCH.1"/>
    <property type="match status" value="1"/>
</dbReference>
<evidence type="ECO:0000313" key="5">
    <source>
        <dbReference type="EMBL" id="PKN02891.1"/>
    </source>
</evidence>
<dbReference type="CDD" id="cd03255">
    <property type="entry name" value="ABC_MJ0796_LolCDE_FtsE"/>
    <property type="match status" value="1"/>
</dbReference>
<organism evidence="5 6">
    <name type="scientific">Candidatus Dojkabacteria bacterium HGW-Dojkabacteria-1</name>
    <dbReference type="NCBI Taxonomy" id="2013761"/>
    <lineage>
        <taxon>Bacteria</taxon>
        <taxon>Candidatus Dojkabacteria</taxon>
    </lineage>
</organism>
<dbReference type="GO" id="GO:0005886">
    <property type="term" value="C:plasma membrane"/>
    <property type="evidence" value="ECO:0007669"/>
    <property type="project" value="TreeGrafter"/>
</dbReference>
<reference evidence="5 6" key="1">
    <citation type="journal article" date="2017" name="ISME J.">
        <title>Potential for microbial H2 and metal transformations associated with novel bacteria and archaea in deep terrestrial subsurface sediments.</title>
        <authorList>
            <person name="Hernsdorf A.W."/>
            <person name="Amano Y."/>
            <person name="Miyakawa K."/>
            <person name="Ise K."/>
            <person name="Suzuki Y."/>
            <person name="Anantharaman K."/>
            <person name="Probst A."/>
            <person name="Burstein D."/>
            <person name="Thomas B.C."/>
            <person name="Banfield J.F."/>
        </authorList>
    </citation>
    <scope>NUCLEOTIDE SEQUENCE [LARGE SCALE GENOMIC DNA]</scope>
    <source>
        <strain evidence="5">HGW-Dojkabacteria-1</strain>
    </source>
</reference>
<dbReference type="PROSITE" id="PS50893">
    <property type="entry name" value="ABC_TRANSPORTER_2"/>
    <property type="match status" value="1"/>
</dbReference>
<dbReference type="GO" id="GO:0016887">
    <property type="term" value="F:ATP hydrolysis activity"/>
    <property type="evidence" value="ECO:0007669"/>
    <property type="project" value="InterPro"/>
</dbReference>
<dbReference type="GO" id="GO:0098796">
    <property type="term" value="C:membrane protein complex"/>
    <property type="evidence" value="ECO:0007669"/>
    <property type="project" value="UniProtKB-ARBA"/>
</dbReference>
<sequence>MFIEVKNLKREYKMGKEISVGALQGVNFTLEKGDFVSVVGSSGSGKSTLLNILGGLDWEYTGEITIDGKNIKEYDKNYYRRYIVGTIFQQFYLIPSLSVEENILLPIKFQKRDSKEIKERLDYIIDMVGLSDRRKHLPKELSGGQAQRVAIARALIDSPKIVLADEPTGNLDSKTGESILQLLQELNISEGVTILLVTHDKDIAKHTKKRISLVDGKNV</sequence>
<keyword evidence="1" id="KW-0813">Transport</keyword>
<evidence type="ECO:0000259" key="4">
    <source>
        <dbReference type="PROSITE" id="PS50893"/>
    </source>
</evidence>
<gene>
    <name evidence="5" type="ORF">CVU76_02595</name>
</gene>
<dbReference type="EMBL" id="PHAO01000001">
    <property type="protein sequence ID" value="PKN02891.1"/>
    <property type="molecule type" value="Genomic_DNA"/>
</dbReference>
<evidence type="ECO:0000256" key="3">
    <source>
        <dbReference type="ARBA" id="ARBA00022840"/>
    </source>
</evidence>
<dbReference type="InterPro" id="IPR003593">
    <property type="entry name" value="AAA+_ATPase"/>
</dbReference>
<dbReference type="Proteomes" id="UP000233417">
    <property type="component" value="Unassembled WGS sequence"/>
</dbReference>
<keyword evidence="3 5" id="KW-0067">ATP-binding</keyword>